<evidence type="ECO:0000313" key="12">
    <source>
        <dbReference type="Proteomes" id="UP000295818"/>
    </source>
</evidence>
<evidence type="ECO:0000256" key="3">
    <source>
        <dbReference type="ARBA" id="ARBA00022553"/>
    </source>
</evidence>
<keyword evidence="7" id="KW-0067">ATP-binding</keyword>
<keyword evidence="6 11" id="KW-0418">Kinase</keyword>
<evidence type="ECO:0000256" key="6">
    <source>
        <dbReference type="ARBA" id="ARBA00022777"/>
    </source>
</evidence>
<keyword evidence="9" id="KW-0472">Membrane</keyword>
<dbReference type="PANTHER" id="PTHR24421:SF10">
    <property type="entry name" value="NITRATE_NITRITE SENSOR PROTEIN NARQ"/>
    <property type="match status" value="1"/>
</dbReference>
<comment type="caution">
    <text evidence="11">The sequence shown here is derived from an EMBL/GenBank/DDBJ whole genome shotgun (WGS) entry which is preliminary data.</text>
</comment>
<keyword evidence="3" id="KW-0597">Phosphoprotein</keyword>
<dbReference type="EC" id="2.7.13.3" evidence="2"/>
<organism evidence="11 12">
    <name type="scientific">Kribbella orskensis</name>
    <dbReference type="NCBI Taxonomy" id="2512216"/>
    <lineage>
        <taxon>Bacteria</taxon>
        <taxon>Bacillati</taxon>
        <taxon>Actinomycetota</taxon>
        <taxon>Actinomycetes</taxon>
        <taxon>Propionibacteriales</taxon>
        <taxon>Kribbellaceae</taxon>
        <taxon>Kribbella</taxon>
    </lineage>
</organism>
<dbReference type="InterPro" id="IPR011712">
    <property type="entry name" value="Sig_transdc_His_kin_sub3_dim/P"/>
</dbReference>
<dbReference type="Pfam" id="PF02518">
    <property type="entry name" value="HATPase_c"/>
    <property type="match status" value="1"/>
</dbReference>
<feature type="transmembrane region" description="Helical" evidence="9">
    <location>
        <begin position="243"/>
        <end position="268"/>
    </location>
</feature>
<keyword evidence="8" id="KW-0902">Two-component regulatory system</keyword>
<comment type="catalytic activity">
    <reaction evidence="1">
        <text>ATP + protein L-histidine = ADP + protein N-phospho-L-histidine.</text>
        <dbReference type="EC" id="2.7.13.3"/>
    </reaction>
</comment>
<dbReference type="GO" id="GO:0016301">
    <property type="term" value="F:kinase activity"/>
    <property type="evidence" value="ECO:0007669"/>
    <property type="project" value="UniProtKB-KW"/>
</dbReference>
<feature type="transmembrane region" description="Helical" evidence="9">
    <location>
        <begin position="96"/>
        <end position="116"/>
    </location>
</feature>
<gene>
    <name evidence="11" type="ORF">EV644_10483</name>
</gene>
<evidence type="ECO:0000313" key="11">
    <source>
        <dbReference type="EMBL" id="TCO25579.1"/>
    </source>
</evidence>
<dbReference type="SMART" id="SM00387">
    <property type="entry name" value="HATPase_c"/>
    <property type="match status" value="1"/>
</dbReference>
<dbReference type="SUPFAM" id="SSF55874">
    <property type="entry name" value="ATPase domain of HSP90 chaperone/DNA topoisomerase II/histidine kinase"/>
    <property type="match status" value="1"/>
</dbReference>
<reference evidence="11 12" key="1">
    <citation type="journal article" date="2015" name="Stand. Genomic Sci.">
        <title>Genomic Encyclopedia of Bacterial and Archaeal Type Strains, Phase III: the genomes of soil and plant-associated and newly described type strains.</title>
        <authorList>
            <person name="Whitman W.B."/>
            <person name="Woyke T."/>
            <person name="Klenk H.P."/>
            <person name="Zhou Y."/>
            <person name="Lilburn T.G."/>
            <person name="Beck B.J."/>
            <person name="De Vos P."/>
            <person name="Vandamme P."/>
            <person name="Eisen J.A."/>
            <person name="Garrity G."/>
            <person name="Hugenholtz P."/>
            <person name="Kyrpides N.C."/>
        </authorList>
    </citation>
    <scope>NUCLEOTIDE SEQUENCE [LARGE SCALE GENOMIC DNA]</scope>
    <source>
        <strain evidence="11 12">VKM Ac-2538</strain>
    </source>
</reference>
<feature type="transmembrane region" description="Helical" evidence="9">
    <location>
        <begin position="136"/>
        <end position="160"/>
    </location>
</feature>
<evidence type="ECO:0000256" key="8">
    <source>
        <dbReference type="ARBA" id="ARBA00023012"/>
    </source>
</evidence>
<dbReference type="Gene3D" id="3.30.565.10">
    <property type="entry name" value="Histidine kinase-like ATPase, C-terminal domain"/>
    <property type="match status" value="1"/>
</dbReference>
<dbReference type="InterPro" id="IPR003594">
    <property type="entry name" value="HATPase_dom"/>
</dbReference>
<dbReference type="Proteomes" id="UP000295818">
    <property type="component" value="Unassembled WGS sequence"/>
</dbReference>
<evidence type="ECO:0000259" key="10">
    <source>
        <dbReference type="SMART" id="SM00387"/>
    </source>
</evidence>
<evidence type="ECO:0000256" key="9">
    <source>
        <dbReference type="SAM" id="Phobius"/>
    </source>
</evidence>
<dbReference type="PANTHER" id="PTHR24421">
    <property type="entry name" value="NITRATE/NITRITE SENSOR PROTEIN NARX-RELATED"/>
    <property type="match status" value="1"/>
</dbReference>
<name>A0ABY2BMC5_9ACTN</name>
<evidence type="ECO:0000256" key="4">
    <source>
        <dbReference type="ARBA" id="ARBA00022679"/>
    </source>
</evidence>
<feature type="domain" description="Histidine kinase/HSP90-like ATPase" evidence="10">
    <location>
        <begin position="535"/>
        <end position="625"/>
    </location>
</feature>
<feature type="transmembrane region" description="Helical" evidence="9">
    <location>
        <begin position="207"/>
        <end position="231"/>
    </location>
</feature>
<dbReference type="Gene3D" id="1.20.5.1930">
    <property type="match status" value="1"/>
</dbReference>
<evidence type="ECO:0000256" key="5">
    <source>
        <dbReference type="ARBA" id="ARBA00022741"/>
    </source>
</evidence>
<keyword evidence="9" id="KW-1133">Transmembrane helix</keyword>
<keyword evidence="4" id="KW-0808">Transferase</keyword>
<feature type="transmembrane region" description="Helical" evidence="9">
    <location>
        <begin position="60"/>
        <end position="84"/>
    </location>
</feature>
<feature type="transmembrane region" description="Helical" evidence="9">
    <location>
        <begin position="6"/>
        <end position="25"/>
    </location>
</feature>
<dbReference type="Pfam" id="PF07730">
    <property type="entry name" value="HisKA_3"/>
    <property type="match status" value="1"/>
</dbReference>
<evidence type="ECO:0000256" key="2">
    <source>
        <dbReference type="ARBA" id="ARBA00012438"/>
    </source>
</evidence>
<proteinExistence type="predicted"/>
<dbReference type="RefSeq" id="WP_132188443.1">
    <property type="nucleotide sequence ID" value="NZ_SLWM01000004.1"/>
</dbReference>
<sequence length="625" mass="66073">MTGWQVAVAGVAGAPGVVLGLLLLLRGPRVVGALLVALGLLPLALLSPDSSVAGRSPPHGLGLLLAVASVAGWVWLYVPPALLAAYFPDGRLGRGWWVLPAGWGVFLVAFHVAVALDADNYGDRAGQIPGSPPVEVPRSVASVLGIGSLVLLLALLVGSVARVVVRFRRGGDVVRRQLKWFALSILLLPIVLIVTWAAYLLTDVAGVVVQVGLLLVFVSMPVSIAIAVLRHDLYDVDTLVSRTVAYIVLTGGLVAVFAAVTVGIGVVAGRGSDLPTAVATLVCAAAFGLLRRRVQVVVDARFDRGRRDALIRLDRFLDEVRDGRTGPEQVESALREALHDPELRVVYWLPFDPTTPWRTGDGEPSARPEDPALDVAVAGRLLGSVGYDLAVRRPRLLREALRAAHLPLELAHSRIALRHALAETRASRARLVEAGDAERRRLERDLHDGAQQRLVAIGMFLRLAQQRADPADPLQQVLGTAVRDLQEALGELRQLAGGVRPRGLDEGLSAAIRGLVRTSPVPVEVHLTSDPVPDVVATTAYYVAAEALANALKHAEARSVVIDVTHRNGDVRVVVSDDGRGGATVRAGSGLAGLRDRVAATGGELGVESSPGIGTRVEARLPCGS</sequence>
<dbReference type="InterPro" id="IPR036890">
    <property type="entry name" value="HATPase_C_sf"/>
</dbReference>
<accession>A0ABY2BMC5</accession>
<evidence type="ECO:0000256" key="1">
    <source>
        <dbReference type="ARBA" id="ARBA00000085"/>
    </source>
</evidence>
<feature type="transmembrane region" description="Helical" evidence="9">
    <location>
        <begin position="180"/>
        <end position="201"/>
    </location>
</feature>
<dbReference type="CDD" id="cd16917">
    <property type="entry name" value="HATPase_UhpB-NarQ-NarX-like"/>
    <property type="match status" value="1"/>
</dbReference>
<dbReference type="EMBL" id="SLWM01000004">
    <property type="protein sequence ID" value="TCO25579.1"/>
    <property type="molecule type" value="Genomic_DNA"/>
</dbReference>
<dbReference type="InterPro" id="IPR050482">
    <property type="entry name" value="Sensor_HK_TwoCompSys"/>
</dbReference>
<protein>
    <recommendedName>
        <fullName evidence="2">histidine kinase</fullName>
        <ecNumber evidence="2">2.7.13.3</ecNumber>
    </recommendedName>
</protein>
<keyword evidence="5" id="KW-0547">Nucleotide-binding</keyword>
<keyword evidence="12" id="KW-1185">Reference proteome</keyword>
<evidence type="ECO:0000256" key="7">
    <source>
        <dbReference type="ARBA" id="ARBA00022840"/>
    </source>
</evidence>
<keyword evidence="9" id="KW-0812">Transmembrane</keyword>
<feature type="transmembrane region" description="Helical" evidence="9">
    <location>
        <begin position="30"/>
        <end position="48"/>
    </location>
</feature>